<feature type="region of interest" description="Disordered" evidence="2">
    <location>
        <begin position="39"/>
        <end position="74"/>
    </location>
</feature>
<keyword evidence="4" id="KW-1185">Reference proteome</keyword>
<feature type="region of interest" description="Disordered" evidence="2">
    <location>
        <begin position="108"/>
        <end position="132"/>
    </location>
</feature>
<feature type="compositionally biased region" description="Basic and acidic residues" evidence="2">
    <location>
        <begin position="1248"/>
        <end position="1257"/>
    </location>
</feature>
<feature type="compositionally biased region" description="Basic and acidic residues" evidence="2">
    <location>
        <begin position="1514"/>
        <end position="1524"/>
    </location>
</feature>
<feature type="region of interest" description="Disordered" evidence="2">
    <location>
        <begin position="1134"/>
        <end position="1257"/>
    </location>
</feature>
<feature type="region of interest" description="Disordered" evidence="2">
    <location>
        <begin position="543"/>
        <end position="585"/>
    </location>
</feature>
<organism evidence="3 4">
    <name type="scientific">Ceraceosorus bombacis</name>
    <dbReference type="NCBI Taxonomy" id="401625"/>
    <lineage>
        <taxon>Eukaryota</taxon>
        <taxon>Fungi</taxon>
        <taxon>Dikarya</taxon>
        <taxon>Basidiomycota</taxon>
        <taxon>Ustilaginomycotina</taxon>
        <taxon>Exobasidiomycetes</taxon>
        <taxon>Ceraceosorales</taxon>
        <taxon>Ceraceosoraceae</taxon>
        <taxon>Ceraceosorus</taxon>
    </lineage>
</organism>
<feature type="region of interest" description="Disordered" evidence="2">
    <location>
        <begin position="147"/>
        <end position="255"/>
    </location>
</feature>
<evidence type="ECO:0000256" key="2">
    <source>
        <dbReference type="SAM" id="MobiDB-lite"/>
    </source>
</evidence>
<reference evidence="3 4" key="1">
    <citation type="submission" date="2014-09" db="EMBL/GenBank/DDBJ databases">
        <authorList>
            <person name="Magalhaes I.L.F."/>
            <person name="Oliveira U."/>
            <person name="Santos F.R."/>
            <person name="Vidigal T.H.D.A."/>
            <person name="Brescovit A.D."/>
            <person name="Santos A.J."/>
        </authorList>
    </citation>
    <scope>NUCLEOTIDE SEQUENCE [LARGE SCALE GENOMIC DNA]</scope>
</reference>
<feature type="compositionally biased region" description="Low complexity" evidence="2">
    <location>
        <begin position="1644"/>
        <end position="1657"/>
    </location>
</feature>
<evidence type="ECO:0000313" key="3">
    <source>
        <dbReference type="EMBL" id="CEH15875.1"/>
    </source>
</evidence>
<feature type="coiled-coil region" evidence="1">
    <location>
        <begin position="1702"/>
        <end position="1767"/>
    </location>
</feature>
<keyword evidence="1" id="KW-0175">Coiled coil</keyword>
<feature type="region of interest" description="Disordered" evidence="2">
    <location>
        <begin position="833"/>
        <end position="872"/>
    </location>
</feature>
<feature type="region of interest" description="Disordered" evidence="2">
    <location>
        <begin position="1416"/>
        <end position="1612"/>
    </location>
</feature>
<sequence length="1880" mass="199078">MISSLPSILSTDGNDFQAAAAYAQAGPSRSSLSRMQVHMPLDHHPNPSIFQSDQSYQQQLHQHRSDRQQPPPKISKRINKRLQLAAALIEADNDDIEERNLAHQASLLRARQQQQQQADPDTPGPAPLPQPKLASQSVIFAPFRDEPQHSAASAHTRQRTVSNASRLSRLSGGMTANEEGRRPSIDFLGVKLPTDKKNARTSSMGSRPASAAGFSRHSRANSLMSATGPLRPGETVWGGPMGDGSRPGSALSHSRHGSLHTMAAAAASEEAESEAGSEEALSEWGVDKFLSKDAREKLNAGRRSRANSTVGITTVPASASRPASVISVSAPARPQSMIRTHSEVGTGATGIPNGPDGSVSAAQAQLLARIKMYRERQENLPPSEWSGPGPAADATEVAKHLAIDAYSTAASAAAQSDSSAAALAASKRSSAFPSAGGETHDVGKAQRSPIQNVVASIFGVPPPRFSSTGGLDALSRDASAGGAGLIGLDGAGTSTSAAADESLLSADIRPVTHLRSATVESTNTVASAMSLQRRDSSMGIFGESWSDQEDEDEVRSTELQDQTITRSASQGDTTVRRDHVNQGARAEGAAEVLNLQGPFMEPSVVVDSIEESVQSDMAGVGSFSRGQSRRNSLMTGAPGMLWADTANEAPSLRPGEVLHSSRPGTPGGLGSGRGSGQATPILGEGASLPLDPYASMSIGPSPYPAAHRASPAARLLELGSDPYAVAERLGPYPRGIGQSTPESLAPTSRAPRRSAATTNMSTKQLQQMARQSAFSGYYGIGSPGDSPPLQAADDAELLSAAGLNPLSAIAEPRLLGAEVGEASQEYAALAEHLAEHDRREASASNDVPNPKSRPFSSFFGASSTNDKRTSNAGPSILATAAALRASAVPDLSSVRWGTKRRTAAPAAPVEPPSTDYAEPAKEDPSSAAGKAARGNSRSLFNPISTLMGSGSNALIEKLQKAADEQQRHQQAAALVTEVDDSEFSPPAKGPLRPRGLEARTPSDLVMPTPLEGSPYAPRIRLTDAHGRDIRELRASLAQRSGKKTGLYVPEGFVLHDGRGLPPVKQLTIGASGAPKLAFMEGDGNQKHNTVMAALLADSRRTINVPAAAPAGIGRRAAAPSTALFRNQLVQHEDERTGWGWEAGTQTGEVGNASSSEDGNVPLADLKKLTRAAKRAARKTEKERRKRKKARAERRRKRRIAETSGTSYEALGVESDSPAEDLDLSEDSEPEDDLAEDEESASEDSLNSEDEKRWVDDKKPAGKLFGKSLLDVADERRQNLVSKNRAYGHIEAEESRRFEALEATGMDADGDARSIAPSTAAKTFRDNPLGYNDTRERMQAAFGKDALWEREMAVRREEEAREAAEREIKRLAELEYRKGEAERAMHKLKGKKGKKNQAKYEAAALEFARLHKEINGREASFVSRNSESVSIAPTVEDEQDEGIAQTEEDEMPTRSRTPIEPPKLDLSLLSENPAGGTSSLAAQTKRKGVSEAAAEWFARESDEDLSEQDTSEDEAEKRKQALERARKAHTQNSASVSFAAALNLPRVRVQDENGSDSEATEDDSSSEDNVPLSQLRKKAPPRVGSSTSFRNVAGNPPRIGADDESSEEEMPLAAIVAKRKTRQSLAGKLDIDFMGTSSLDTTAIARSSMPPASSRSSALGPTTGLPPLQRAAPQTSQHEDDDSDDDAPLGVKHGNGLAALAELTKKEAQVKQAREKVADLQGAAAAQINDSDDDDRPLGVAHPQAAIIAEQRALIEKLQAEAAEARAKIAATESPFGVGAPYGFDSRMSMMPGAAPFGQPSIAPGHMSMSGMPSFGPSTSFGGGMFPHSPGPNNIGMPMGMDPTTLPPGVGLGPDPKATSIDRWRSQVPIDPQPSTSSNSK</sequence>
<feature type="compositionally biased region" description="Polar residues" evidence="2">
    <location>
        <begin position="150"/>
        <end position="168"/>
    </location>
</feature>
<feature type="compositionally biased region" description="Polar residues" evidence="2">
    <location>
        <begin position="557"/>
        <end position="573"/>
    </location>
</feature>
<name>A0A0P1BII1_9BASI</name>
<dbReference type="OrthoDB" id="2564267at2759"/>
<evidence type="ECO:0000313" key="4">
    <source>
        <dbReference type="Proteomes" id="UP000054845"/>
    </source>
</evidence>
<feature type="compositionally biased region" description="Acidic residues" evidence="2">
    <location>
        <begin position="1216"/>
        <end position="1247"/>
    </location>
</feature>
<feature type="compositionally biased region" description="Low complexity" evidence="2">
    <location>
        <begin position="108"/>
        <end position="118"/>
    </location>
</feature>
<feature type="region of interest" description="Disordered" evidence="2">
    <location>
        <begin position="1644"/>
        <end position="1692"/>
    </location>
</feature>
<feature type="coiled-coil region" evidence="1">
    <location>
        <begin position="1353"/>
        <end position="1390"/>
    </location>
</feature>
<feature type="compositionally biased region" description="Acidic residues" evidence="2">
    <location>
        <begin position="1552"/>
        <end position="1565"/>
    </location>
</feature>
<feature type="region of interest" description="Disordered" evidence="2">
    <location>
        <begin position="963"/>
        <end position="1015"/>
    </location>
</feature>
<evidence type="ECO:0000256" key="1">
    <source>
        <dbReference type="SAM" id="Coils"/>
    </source>
</evidence>
<feature type="compositionally biased region" description="Polar residues" evidence="2">
    <location>
        <begin position="759"/>
        <end position="768"/>
    </location>
</feature>
<accession>A0A0P1BII1</accession>
<feature type="region of interest" description="Disordered" evidence="2">
    <location>
        <begin position="651"/>
        <end position="686"/>
    </location>
</feature>
<proteinExistence type="predicted"/>
<feature type="compositionally biased region" description="Acidic residues" evidence="2">
    <location>
        <begin position="1434"/>
        <end position="1449"/>
    </location>
</feature>
<dbReference type="STRING" id="401625.A0A0P1BII1"/>
<feature type="compositionally biased region" description="Low complexity" evidence="2">
    <location>
        <begin position="745"/>
        <end position="758"/>
    </location>
</feature>
<feature type="compositionally biased region" description="Polar residues" evidence="2">
    <location>
        <begin position="1421"/>
        <end position="1430"/>
    </location>
</feature>
<feature type="compositionally biased region" description="Low complexity" evidence="2">
    <location>
        <begin position="1841"/>
        <end position="1855"/>
    </location>
</feature>
<feature type="compositionally biased region" description="Polar residues" evidence="2">
    <location>
        <begin position="1143"/>
        <end position="1157"/>
    </location>
</feature>
<feature type="compositionally biased region" description="Acidic residues" evidence="2">
    <location>
        <begin position="1500"/>
        <end position="1513"/>
    </location>
</feature>
<feature type="region of interest" description="Disordered" evidence="2">
    <location>
        <begin position="1836"/>
        <end position="1880"/>
    </location>
</feature>
<dbReference type="EMBL" id="CCYA01000272">
    <property type="protein sequence ID" value="CEH15875.1"/>
    <property type="molecule type" value="Genomic_DNA"/>
</dbReference>
<feature type="compositionally biased region" description="Basic residues" evidence="2">
    <location>
        <begin position="1183"/>
        <end position="1198"/>
    </location>
</feature>
<protein>
    <submittedName>
        <fullName evidence="3">Uncharacterized protein</fullName>
    </submittedName>
</protein>
<feature type="compositionally biased region" description="Gly residues" evidence="2">
    <location>
        <begin position="665"/>
        <end position="675"/>
    </location>
</feature>
<dbReference type="Proteomes" id="UP000054845">
    <property type="component" value="Unassembled WGS sequence"/>
</dbReference>
<feature type="region of interest" description="Disordered" evidence="2">
    <location>
        <begin position="729"/>
        <end position="768"/>
    </location>
</feature>
<feature type="compositionally biased region" description="Low complexity" evidence="2">
    <location>
        <begin position="48"/>
        <end position="60"/>
    </location>
</feature>
<feature type="region of interest" description="Disordered" evidence="2">
    <location>
        <begin position="898"/>
        <end position="937"/>
    </location>
</feature>